<dbReference type="Proteomes" id="UP001516662">
    <property type="component" value="Unassembled WGS sequence"/>
</dbReference>
<keyword evidence="3 9" id="KW-0820">tRNA-binding</keyword>
<gene>
    <name evidence="9 11" type="primary">thiI</name>
    <name evidence="11" type="ORF">IMZ08_09465</name>
</gene>
<keyword evidence="6 9" id="KW-0067">ATP-binding</keyword>
<dbReference type="NCBIfam" id="TIGR00342">
    <property type="entry name" value="tRNA uracil 4-sulfurtransferase ThiI"/>
    <property type="match status" value="1"/>
</dbReference>
<dbReference type="InterPro" id="IPR014729">
    <property type="entry name" value="Rossmann-like_a/b/a_fold"/>
</dbReference>
<accession>A0ABR9QIG3</accession>
<keyword evidence="4 9" id="KW-0808">Transferase</keyword>
<dbReference type="Gene3D" id="3.40.50.620">
    <property type="entry name" value="HUPs"/>
    <property type="match status" value="1"/>
</dbReference>
<dbReference type="InterPro" id="IPR020536">
    <property type="entry name" value="ThiI_AANH"/>
</dbReference>
<feature type="binding site" evidence="9">
    <location>
        <begin position="209"/>
        <end position="210"/>
    </location>
    <ligand>
        <name>ATP</name>
        <dbReference type="ChEBI" id="CHEBI:30616"/>
    </ligand>
</feature>
<keyword evidence="8 9" id="KW-0784">Thiamine biosynthesis</keyword>
<feature type="domain" description="THUMP" evidence="10">
    <location>
        <begin position="61"/>
        <end position="166"/>
    </location>
</feature>
<comment type="caution">
    <text evidence="11">The sequence shown here is derived from an EMBL/GenBank/DDBJ whole genome shotgun (WGS) entry which is preliminary data.</text>
</comment>
<evidence type="ECO:0000256" key="3">
    <source>
        <dbReference type="ARBA" id="ARBA00022555"/>
    </source>
</evidence>
<dbReference type="PROSITE" id="PS51165">
    <property type="entry name" value="THUMP"/>
    <property type="match status" value="1"/>
</dbReference>
<dbReference type="Pfam" id="PF22025">
    <property type="entry name" value="ThiI_fer"/>
    <property type="match status" value="1"/>
</dbReference>
<dbReference type="EMBL" id="JADCLJ010000019">
    <property type="protein sequence ID" value="MBE4908283.1"/>
    <property type="molecule type" value="Genomic_DNA"/>
</dbReference>
<comment type="catalytic activity">
    <reaction evidence="9">
        <text>[ThiS sulfur-carrier protein]-C-terminal Gly-Gly-AMP + S-sulfanyl-L-cysteinyl-[cysteine desulfurase] + AH2 = [ThiS sulfur-carrier protein]-C-terminal-Gly-aminoethanethioate + L-cysteinyl-[cysteine desulfurase] + A + AMP + 2 H(+)</text>
        <dbReference type="Rhea" id="RHEA:43340"/>
        <dbReference type="Rhea" id="RHEA-COMP:12157"/>
        <dbReference type="Rhea" id="RHEA-COMP:12158"/>
        <dbReference type="Rhea" id="RHEA-COMP:12910"/>
        <dbReference type="Rhea" id="RHEA-COMP:19908"/>
        <dbReference type="ChEBI" id="CHEBI:13193"/>
        <dbReference type="ChEBI" id="CHEBI:15378"/>
        <dbReference type="ChEBI" id="CHEBI:17499"/>
        <dbReference type="ChEBI" id="CHEBI:29950"/>
        <dbReference type="ChEBI" id="CHEBI:61963"/>
        <dbReference type="ChEBI" id="CHEBI:90618"/>
        <dbReference type="ChEBI" id="CHEBI:232372"/>
        <dbReference type="ChEBI" id="CHEBI:456215"/>
    </reaction>
</comment>
<dbReference type="RefSeq" id="WP_193535818.1">
    <property type="nucleotide sequence ID" value="NZ_JADCLJ010000019.1"/>
</dbReference>
<feature type="binding site" evidence="9">
    <location>
        <begin position="184"/>
        <end position="185"/>
    </location>
    <ligand>
        <name>ATP</name>
        <dbReference type="ChEBI" id="CHEBI:30616"/>
    </ligand>
</feature>
<dbReference type="InterPro" id="IPR049961">
    <property type="entry name" value="ThiI_N"/>
</dbReference>
<keyword evidence="5 9" id="KW-0547">Nucleotide-binding</keyword>
<protein>
    <recommendedName>
        <fullName evidence="9">Probable tRNA sulfurtransferase</fullName>
        <ecNumber evidence="9">2.8.1.4</ecNumber>
    </recommendedName>
    <alternativeName>
        <fullName evidence="9">Sulfur carrier protein ThiS sulfurtransferase</fullName>
    </alternativeName>
    <alternativeName>
        <fullName evidence="9">Thiamine biosynthesis protein ThiI</fullName>
    </alternativeName>
    <alternativeName>
        <fullName evidence="9">tRNA 4-thiouridine synthase</fullName>
    </alternativeName>
</protein>
<dbReference type="EC" id="2.8.1.4" evidence="9"/>
<evidence type="ECO:0000256" key="9">
    <source>
        <dbReference type="HAMAP-Rule" id="MF_00021"/>
    </source>
</evidence>
<evidence type="ECO:0000256" key="6">
    <source>
        <dbReference type="ARBA" id="ARBA00022840"/>
    </source>
</evidence>
<keyword evidence="12" id="KW-1185">Reference proteome</keyword>
<comment type="subcellular location">
    <subcellularLocation>
        <location evidence="1 9">Cytoplasm</location>
    </subcellularLocation>
</comment>
<dbReference type="InterPro" id="IPR004114">
    <property type="entry name" value="THUMP_dom"/>
</dbReference>
<feature type="binding site" evidence="9">
    <location>
        <position position="297"/>
    </location>
    <ligand>
        <name>ATP</name>
        <dbReference type="ChEBI" id="CHEBI:30616"/>
    </ligand>
</feature>
<sequence>MKYDHILIRYGEISTKGRNRKKFIDQLSYNIKIKLADFPKLTIEKTRDRIYIKLNGEENIADITQLLKMVFGIHSFSIAMKIESELSSIKQAALAAIEDVGYRGKTFKVTAKRVFKQFPLDTNELNYAIGSHVLTNTEDLKVDVRNPDINLRVEVREEATYITCKDIYGAGGLPVGTSGKAMLMLSGGIDSPVAGYLAMKRGLHIEAVHFFSPPYTNERSKQKVIDLSRKLAQYGGNIRLYIVPFTDIQQTIQGQVPENYTLISTRRMMLKITDEIRNRNNGLAIATGESLGQVASQTLESMFAINQVTSTPIIRPLVSMDKTEIIEISRKINTHDISILPYEDCCTIFTPSAPKTKPKVEKVEHYESFVDFNQLIEKAIESVEIIDFKAGEDPIQTEFNDLF</sequence>
<reference evidence="11 12" key="1">
    <citation type="submission" date="2020-10" db="EMBL/GenBank/DDBJ databases">
        <title>Bacillus sp. HD4P25, an endophyte from a halophyte.</title>
        <authorList>
            <person name="Sun J.-Q."/>
        </authorList>
    </citation>
    <scope>NUCLEOTIDE SEQUENCE [LARGE SCALE GENOMIC DNA]</scope>
    <source>
        <strain evidence="11 12">YIM 93174</strain>
    </source>
</reference>
<dbReference type="HAMAP" id="MF_00021">
    <property type="entry name" value="ThiI"/>
    <property type="match status" value="1"/>
</dbReference>
<comment type="similarity">
    <text evidence="9">Belongs to the ThiI family.</text>
</comment>
<comment type="catalytic activity">
    <reaction evidence="9">
        <text>[ThiI sulfur-carrier protein]-S-sulfanyl-L-cysteine + a uridine in tRNA + 2 reduced [2Fe-2S]-[ferredoxin] + ATP + H(+) = [ThiI sulfur-carrier protein]-L-cysteine + a 4-thiouridine in tRNA + 2 oxidized [2Fe-2S]-[ferredoxin] + AMP + diphosphate</text>
        <dbReference type="Rhea" id="RHEA:24176"/>
        <dbReference type="Rhea" id="RHEA-COMP:10000"/>
        <dbReference type="Rhea" id="RHEA-COMP:10001"/>
        <dbReference type="Rhea" id="RHEA-COMP:13337"/>
        <dbReference type="Rhea" id="RHEA-COMP:13338"/>
        <dbReference type="Rhea" id="RHEA-COMP:13339"/>
        <dbReference type="Rhea" id="RHEA-COMP:13340"/>
        <dbReference type="ChEBI" id="CHEBI:15378"/>
        <dbReference type="ChEBI" id="CHEBI:29950"/>
        <dbReference type="ChEBI" id="CHEBI:30616"/>
        <dbReference type="ChEBI" id="CHEBI:33019"/>
        <dbReference type="ChEBI" id="CHEBI:33737"/>
        <dbReference type="ChEBI" id="CHEBI:33738"/>
        <dbReference type="ChEBI" id="CHEBI:61963"/>
        <dbReference type="ChEBI" id="CHEBI:65315"/>
        <dbReference type="ChEBI" id="CHEBI:136798"/>
        <dbReference type="ChEBI" id="CHEBI:456215"/>
        <dbReference type="EC" id="2.8.1.4"/>
    </reaction>
</comment>
<evidence type="ECO:0000259" key="10">
    <source>
        <dbReference type="PROSITE" id="PS51165"/>
    </source>
</evidence>
<evidence type="ECO:0000256" key="4">
    <source>
        <dbReference type="ARBA" id="ARBA00022679"/>
    </source>
</evidence>
<evidence type="ECO:0000313" key="12">
    <source>
        <dbReference type="Proteomes" id="UP001516662"/>
    </source>
</evidence>
<dbReference type="SMART" id="SM00981">
    <property type="entry name" value="THUMP"/>
    <property type="match status" value="1"/>
</dbReference>
<dbReference type="CDD" id="cd11716">
    <property type="entry name" value="THUMP_ThiI"/>
    <property type="match status" value="1"/>
</dbReference>
<evidence type="ECO:0000256" key="7">
    <source>
        <dbReference type="ARBA" id="ARBA00022884"/>
    </source>
</evidence>
<dbReference type="PANTHER" id="PTHR43209:SF1">
    <property type="entry name" value="TRNA SULFURTRANSFERASE"/>
    <property type="match status" value="1"/>
</dbReference>
<dbReference type="InterPro" id="IPR049962">
    <property type="entry name" value="THUMP_ThiI"/>
</dbReference>
<dbReference type="SUPFAM" id="SSF143437">
    <property type="entry name" value="THUMP domain-like"/>
    <property type="match status" value="1"/>
</dbReference>
<dbReference type="Gene3D" id="3.30.2130.30">
    <property type="match status" value="1"/>
</dbReference>
<feature type="binding site" evidence="9">
    <location>
        <position position="266"/>
    </location>
    <ligand>
        <name>ATP</name>
        <dbReference type="ChEBI" id="CHEBI:30616"/>
    </ligand>
</feature>
<evidence type="ECO:0000256" key="8">
    <source>
        <dbReference type="ARBA" id="ARBA00022977"/>
    </source>
</evidence>
<dbReference type="Pfam" id="PF02926">
    <property type="entry name" value="THUMP"/>
    <property type="match status" value="1"/>
</dbReference>
<proteinExistence type="inferred from homology"/>
<dbReference type="CDD" id="cd01712">
    <property type="entry name" value="PPase_ThiI"/>
    <property type="match status" value="1"/>
</dbReference>
<evidence type="ECO:0000256" key="2">
    <source>
        <dbReference type="ARBA" id="ARBA00022490"/>
    </source>
</evidence>
<dbReference type="Pfam" id="PF02568">
    <property type="entry name" value="ThiI"/>
    <property type="match status" value="1"/>
</dbReference>
<dbReference type="PANTHER" id="PTHR43209">
    <property type="entry name" value="TRNA SULFURTRANSFERASE"/>
    <property type="match status" value="1"/>
</dbReference>
<keyword evidence="7 9" id="KW-0694">RNA-binding</keyword>
<comment type="function">
    <text evidence="9">Catalyzes the ATP-dependent transfer of a sulfur to tRNA to produce 4-thiouridine in position 8 of tRNAs, which functions as a near-UV photosensor. Also catalyzes the transfer of sulfur to the sulfur carrier protein ThiS, forming ThiS-thiocarboxylate. This is a step in the synthesis of thiazole, in the thiamine biosynthesis pathway. The sulfur is donated as persulfide by IscS.</text>
</comment>
<organism evidence="11 12">
    <name type="scientific">Litchfieldia luteola</name>
    <dbReference type="NCBI Taxonomy" id="682179"/>
    <lineage>
        <taxon>Bacteria</taxon>
        <taxon>Bacillati</taxon>
        <taxon>Bacillota</taxon>
        <taxon>Bacilli</taxon>
        <taxon>Bacillales</taxon>
        <taxon>Bacillaceae</taxon>
        <taxon>Litchfieldia</taxon>
    </lineage>
</organism>
<dbReference type="InterPro" id="IPR003720">
    <property type="entry name" value="tRNA_STrfase"/>
</dbReference>
<comment type="pathway">
    <text evidence="9">Cofactor biosynthesis; thiamine diphosphate biosynthesis.</text>
</comment>
<feature type="binding site" evidence="9">
    <location>
        <position position="288"/>
    </location>
    <ligand>
        <name>ATP</name>
        <dbReference type="ChEBI" id="CHEBI:30616"/>
    </ligand>
</feature>
<dbReference type="SUPFAM" id="SSF52402">
    <property type="entry name" value="Adenine nucleotide alpha hydrolases-like"/>
    <property type="match status" value="1"/>
</dbReference>
<dbReference type="InterPro" id="IPR050102">
    <property type="entry name" value="tRNA_sulfurtransferase_ThiI"/>
</dbReference>
<dbReference type="InterPro" id="IPR054173">
    <property type="entry name" value="ThiI_fer"/>
</dbReference>
<name>A0ABR9QIG3_9BACI</name>
<evidence type="ECO:0000313" key="11">
    <source>
        <dbReference type="EMBL" id="MBE4908283.1"/>
    </source>
</evidence>
<keyword evidence="2 9" id="KW-0963">Cytoplasm</keyword>
<evidence type="ECO:0000256" key="5">
    <source>
        <dbReference type="ARBA" id="ARBA00022741"/>
    </source>
</evidence>
<evidence type="ECO:0000256" key="1">
    <source>
        <dbReference type="ARBA" id="ARBA00004496"/>
    </source>
</evidence>